<evidence type="ECO:0000256" key="6">
    <source>
        <dbReference type="HAMAP-Rule" id="MF_01007"/>
    </source>
</evidence>
<accession>A0A7C3E879</accession>
<evidence type="ECO:0000256" key="4">
    <source>
        <dbReference type="ARBA" id="ARBA00022679"/>
    </source>
</evidence>
<comment type="subcellular location">
    <subcellularLocation>
        <location evidence="6">Cytoplasm</location>
    </subcellularLocation>
</comment>
<dbReference type="GO" id="GO:0071424">
    <property type="term" value="F:rRNA (cytosine-N4-)-methyltransferase activity"/>
    <property type="evidence" value="ECO:0007669"/>
    <property type="project" value="UniProtKB-UniRule"/>
</dbReference>
<dbReference type="GO" id="GO:0005737">
    <property type="term" value="C:cytoplasm"/>
    <property type="evidence" value="ECO:0007669"/>
    <property type="project" value="UniProtKB-SubCell"/>
</dbReference>
<dbReference type="PIRSF" id="PIRSF004486">
    <property type="entry name" value="MraW"/>
    <property type="match status" value="1"/>
</dbReference>
<feature type="binding site" evidence="6">
    <location>
        <position position="58"/>
    </location>
    <ligand>
        <name>S-adenosyl-L-methionine</name>
        <dbReference type="ChEBI" id="CHEBI:59789"/>
    </ligand>
</feature>
<dbReference type="InterPro" id="IPR023397">
    <property type="entry name" value="SAM-dep_MeTrfase_MraW_recog"/>
</dbReference>
<feature type="binding site" evidence="6">
    <location>
        <position position="112"/>
    </location>
    <ligand>
        <name>S-adenosyl-L-methionine</name>
        <dbReference type="ChEBI" id="CHEBI:59789"/>
    </ligand>
</feature>
<dbReference type="EMBL" id="DSVL01000141">
    <property type="protein sequence ID" value="HFH28773.1"/>
    <property type="molecule type" value="Genomic_DNA"/>
</dbReference>
<feature type="binding site" evidence="6">
    <location>
        <position position="105"/>
    </location>
    <ligand>
        <name>S-adenosyl-L-methionine</name>
        <dbReference type="ChEBI" id="CHEBI:59789"/>
    </ligand>
</feature>
<protein>
    <recommendedName>
        <fullName evidence="6">Ribosomal RNA small subunit methyltransferase H</fullName>
        <ecNumber evidence="6">2.1.1.199</ecNumber>
    </recommendedName>
    <alternativeName>
        <fullName evidence="6">16S rRNA m(4)C1402 methyltransferase</fullName>
    </alternativeName>
    <alternativeName>
        <fullName evidence="6">rRNA (cytosine-N(4)-)-methyltransferase RsmH</fullName>
    </alternativeName>
</protein>
<dbReference type="SUPFAM" id="SSF81799">
    <property type="entry name" value="Putative methyltransferase TM0872, insert domain"/>
    <property type="match status" value="1"/>
</dbReference>
<keyword evidence="4 6" id="KW-0808">Transferase</keyword>
<dbReference type="SUPFAM" id="SSF53335">
    <property type="entry name" value="S-adenosyl-L-methionine-dependent methyltransferases"/>
    <property type="match status" value="1"/>
</dbReference>
<comment type="catalytic activity">
    <reaction evidence="6">
        <text>cytidine(1402) in 16S rRNA + S-adenosyl-L-methionine = N(4)-methylcytidine(1402) in 16S rRNA + S-adenosyl-L-homocysteine + H(+)</text>
        <dbReference type="Rhea" id="RHEA:42928"/>
        <dbReference type="Rhea" id="RHEA-COMP:10286"/>
        <dbReference type="Rhea" id="RHEA-COMP:10287"/>
        <dbReference type="ChEBI" id="CHEBI:15378"/>
        <dbReference type="ChEBI" id="CHEBI:57856"/>
        <dbReference type="ChEBI" id="CHEBI:59789"/>
        <dbReference type="ChEBI" id="CHEBI:74506"/>
        <dbReference type="ChEBI" id="CHEBI:82748"/>
        <dbReference type="EC" id="2.1.1.199"/>
    </reaction>
</comment>
<evidence type="ECO:0000313" key="7">
    <source>
        <dbReference type="EMBL" id="HFH28773.1"/>
    </source>
</evidence>
<reference evidence="7" key="1">
    <citation type="journal article" date="2020" name="mSystems">
        <title>Genome- and Community-Level Interaction Insights into Carbon Utilization and Element Cycling Functions of Hydrothermarchaeota in Hydrothermal Sediment.</title>
        <authorList>
            <person name="Zhou Z."/>
            <person name="Liu Y."/>
            <person name="Xu W."/>
            <person name="Pan J."/>
            <person name="Luo Z.H."/>
            <person name="Li M."/>
        </authorList>
    </citation>
    <scope>NUCLEOTIDE SEQUENCE [LARGE SCALE GENOMIC DNA]</scope>
    <source>
        <strain evidence="7">SpSt-503</strain>
    </source>
</reference>
<evidence type="ECO:0000256" key="3">
    <source>
        <dbReference type="ARBA" id="ARBA00022603"/>
    </source>
</evidence>
<comment type="function">
    <text evidence="6">Specifically methylates the N4 position of cytidine in position 1402 (C1402) of 16S rRNA.</text>
</comment>
<name>A0A7C3E879_9SPIR</name>
<evidence type="ECO:0000256" key="5">
    <source>
        <dbReference type="ARBA" id="ARBA00022691"/>
    </source>
</evidence>
<dbReference type="NCBIfam" id="TIGR00006">
    <property type="entry name" value="16S rRNA (cytosine(1402)-N(4))-methyltransferase RsmH"/>
    <property type="match status" value="1"/>
</dbReference>
<gene>
    <name evidence="6 7" type="primary">rsmH</name>
    <name evidence="7" type="ORF">ENS59_04585</name>
</gene>
<dbReference type="InterPro" id="IPR029063">
    <property type="entry name" value="SAM-dependent_MTases_sf"/>
</dbReference>
<dbReference type="PANTHER" id="PTHR11265:SF0">
    <property type="entry name" value="12S RRNA N4-METHYLCYTIDINE METHYLTRANSFERASE"/>
    <property type="match status" value="1"/>
</dbReference>
<keyword evidence="2 6" id="KW-0698">rRNA processing</keyword>
<comment type="similarity">
    <text evidence="1 6">Belongs to the methyltransferase superfamily. RsmH family.</text>
</comment>
<comment type="caution">
    <text evidence="7">The sequence shown here is derived from an EMBL/GenBank/DDBJ whole genome shotgun (WGS) entry which is preliminary data.</text>
</comment>
<dbReference type="Gene3D" id="3.40.50.150">
    <property type="entry name" value="Vaccinia Virus protein VP39"/>
    <property type="match status" value="1"/>
</dbReference>
<dbReference type="CDD" id="cd02440">
    <property type="entry name" value="AdoMet_MTases"/>
    <property type="match status" value="1"/>
</dbReference>
<dbReference type="HAMAP" id="MF_01007">
    <property type="entry name" value="16SrRNA_methyltr_H"/>
    <property type="match status" value="1"/>
</dbReference>
<dbReference type="PANTHER" id="PTHR11265">
    <property type="entry name" value="S-ADENOSYL-METHYLTRANSFERASE MRAW"/>
    <property type="match status" value="1"/>
</dbReference>
<evidence type="ECO:0000256" key="1">
    <source>
        <dbReference type="ARBA" id="ARBA00010396"/>
    </source>
</evidence>
<keyword evidence="3 6" id="KW-0489">Methyltransferase</keyword>
<proteinExistence type="inferred from homology"/>
<dbReference type="Pfam" id="PF01795">
    <property type="entry name" value="Methyltransf_5"/>
    <property type="match status" value="1"/>
</dbReference>
<dbReference type="EC" id="2.1.1.199" evidence="6"/>
<evidence type="ECO:0000256" key="2">
    <source>
        <dbReference type="ARBA" id="ARBA00022552"/>
    </source>
</evidence>
<dbReference type="AlphaFoldDB" id="A0A7C3E879"/>
<dbReference type="InterPro" id="IPR002903">
    <property type="entry name" value="RsmH"/>
</dbReference>
<sequence length="320" mass="35744">MEPDAVQFVHTPVLLEETLHYLAPRHEASLMIDATLGEGGHSLAFLSRFPSLRIIGVDADPAIQAIAKQRLAAFGDRIHFYSGWSHTFFAEYPSEIKRPDIILIDLGISLFHYEKSGRGFSFRKHEALDMRLDPSFGPSAADLVMQLPERDLADLIYQNGEERFSRRIAHAIVEARAKSRIESADMLASIIESAVPASYRHGPIHPATRTFQALRIAVNGELSRLESLLDSALHVLDNGGRLGVITFHSLEDRIVKNFFREKNKDCTCPPEAPICTCKGQRTVSLITKKPIAPSMEEIKTNPPSRSAKLRVVEKVLEEDL</sequence>
<keyword evidence="5 6" id="KW-0949">S-adenosyl-L-methionine</keyword>
<feature type="binding site" evidence="6">
    <location>
        <position position="89"/>
    </location>
    <ligand>
        <name>S-adenosyl-L-methionine</name>
        <dbReference type="ChEBI" id="CHEBI:59789"/>
    </ligand>
</feature>
<dbReference type="GO" id="GO:0070475">
    <property type="term" value="P:rRNA base methylation"/>
    <property type="evidence" value="ECO:0007669"/>
    <property type="project" value="UniProtKB-UniRule"/>
</dbReference>
<organism evidence="7">
    <name type="scientific">Gracilinema caldarium</name>
    <dbReference type="NCBI Taxonomy" id="215591"/>
    <lineage>
        <taxon>Bacteria</taxon>
        <taxon>Pseudomonadati</taxon>
        <taxon>Spirochaetota</taxon>
        <taxon>Spirochaetia</taxon>
        <taxon>Spirochaetales</taxon>
        <taxon>Breznakiellaceae</taxon>
        <taxon>Gracilinema</taxon>
    </lineage>
</organism>
<feature type="binding site" evidence="6">
    <location>
        <begin position="39"/>
        <end position="41"/>
    </location>
    <ligand>
        <name>S-adenosyl-L-methionine</name>
        <dbReference type="ChEBI" id="CHEBI:59789"/>
    </ligand>
</feature>
<keyword evidence="6" id="KW-0963">Cytoplasm</keyword>
<dbReference type="Gene3D" id="1.10.150.170">
    <property type="entry name" value="Putative methyltransferase TM0872, insert domain"/>
    <property type="match status" value="1"/>
</dbReference>